<protein>
    <submittedName>
        <fullName evidence="1">CHCH domain-containing protein</fullName>
    </submittedName>
</protein>
<dbReference type="GeneID" id="36804987"/>
<organism evidence="1 2">
    <name type="scientific">Caenorhabditis elegans</name>
    <dbReference type="NCBI Taxonomy" id="6239"/>
    <lineage>
        <taxon>Eukaryota</taxon>
        <taxon>Metazoa</taxon>
        <taxon>Ecdysozoa</taxon>
        <taxon>Nematoda</taxon>
        <taxon>Chromadorea</taxon>
        <taxon>Rhabditida</taxon>
        <taxon>Rhabditina</taxon>
        <taxon>Rhabditomorpha</taxon>
        <taxon>Rhabditoidea</taxon>
        <taxon>Rhabditidae</taxon>
        <taxon>Peloderinae</taxon>
        <taxon>Caenorhabditis</taxon>
    </lineage>
</organism>
<dbReference type="GO" id="GO:0032981">
    <property type="term" value="P:mitochondrial respiratory chain complex I assembly"/>
    <property type="evidence" value="ECO:0000318"/>
    <property type="project" value="GO_Central"/>
</dbReference>
<sequence length="59" mass="6625">MPKTQQRLLNYATSIAKCPTETSNYGSCVSVQAERIKQGDCSAEFRKLIDCVTKNLKKK</sequence>
<name>A0A2R8F5N2_CAEEL</name>
<dbReference type="PANTHER" id="PTHR34561">
    <property type="entry name" value="NADH DEHYDROGENASE [UBIQUINONE] 1 ALPHA SUBCOMPLEX ASSEMBLY FACTOR 8"/>
    <property type="match status" value="1"/>
</dbReference>
<dbReference type="Bgee" id="WBGene00303005">
    <property type="expression patterns" value="Expressed in pharyngeal muscle cell (C elegans) and 2 other cell types or tissues"/>
</dbReference>
<dbReference type="InterPro" id="IPR034595">
    <property type="entry name" value="NDUFAF8"/>
</dbReference>
<gene>
    <name evidence="1 3" type="ORF">C34E10.12</name>
    <name evidence="1" type="ORF">CELE_C34E10.12</name>
</gene>
<dbReference type="GO" id="GO:0005739">
    <property type="term" value="C:mitochondrion"/>
    <property type="evidence" value="ECO:0000318"/>
    <property type="project" value="GO_Central"/>
</dbReference>
<evidence type="ECO:0000313" key="2">
    <source>
        <dbReference type="Proteomes" id="UP000001940"/>
    </source>
</evidence>
<keyword evidence="2" id="KW-1185">Reference proteome</keyword>
<dbReference type="AlphaFoldDB" id="A0A2R8F5N2"/>
<proteinExistence type="predicted"/>
<dbReference type="Proteomes" id="UP000001940">
    <property type="component" value="Chromosome III"/>
</dbReference>
<dbReference type="EMBL" id="BX284603">
    <property type="protein sequence ID" value="SPM98638.1"/>
    <property type="molecule type" value="Genomic_DNA"/>
</dbReference>
<dbReference type="OrthoDB" id="9996127at2759"/>
<accession>A0A2R8F5N2</accession>
<dbReference type="RefSeq" id="NP_001350980.1">
    <property type="nucleotide sequence ID" value="NM_001364038.1"/>
</dbReference>
<dbReference type="WormBase" id="C34E10.12a">
    <property type="protein sequence ID" value="CE52645"/>
    <property type="gene ID" value="WBGene00303005"/>
</dbReference>
<dbReference type="PANTHER" id="PTHR34561:SF1">
    <property type="entry name" value="NADH DEHYDROGENASE [UBIQUINONE] 1 ALPHA SUBCOMPLEX ASSEMBLY FACTOR 8"/>
    <property type="match status" value="1"/>
</dbReference>
<evidence type="ECO:0000313" key="3">
    <source>
        <dbReference type="WormBase" id="C34E10.12a"/>
    </source>
</evidence>
<reference evidence="1 2" key="1">
    <citation type="journal article" date="1998" name="Science">
        <title>Genome sequence of the nematode C. elegans: a platform for investigating biology.</title>
        <authorList>
            <consortium name="The C. elegans sequencing consortium"/>
            <person name="Sulson J.E."/>
            <person name="Waterston R."/>
        </authorList>
    </citation>
    <scope>NUCLEOTIDE SEQUENCE [LARGE SCALE GENOMIC DNA]</scope>
    <source>
        <strain evidence="1 2">Bristol N2</strain>
    </source>
</reference>
<dbReference type="SMR" id="A0A2R8F5N2"/>
<dbReference type="STRING" id="6239.C34E10.12a.1"/>
<dbReference type="FunCoup" id="A0A2R8F5N2">
    <property type="interactions" value="2"/>
</dbReference>
<dbReference type="CTD" id="36804987"/>
<dbReference type="InParanoid" id="A0A2R8F5N2"/>
<dbReference type="AGR" id="WB:WBGene00303005"/>
<evidence type="ECO:0000313" key="1">
    <source>
        <dbReference type="EMBL" id="SPM98638.1"/>
    </source>
</evidence>